<keyword evidence="9 10" id="KW-0472">Membrane</keyword>
<dbReference type="PIRSF" id="PIRSF002786">
    <property type="entry name" value="XcpX"/>
    <property type="match status" value="1"/>
</dbReference>
<keyword evidence="5 10" id="KW-0997">Cell inner membrane</keyword>
<dbReference type="RefSeq" id="WP_343844297.1">
    <property type="nucleotide sequence ID" value="NZ_BAAAEI010000007.1"/>
</dbReference>
<dbReference type="Pfam" id="PF21687">
    <property type="entry name" value="T2SSK_1st"/>
    <property type="match status" value="1"/>
</dbReference>
<reference evidence="12 13" key="1">
    <citation type="journal article" date="2019" name="Int. J. Syst. Evol. Microbiol.">
        <title>The Global Catalogue of Microorganisms (GCM) 10K type strain sequencing project: providing services to taxonomists for standard genome sequencing and annotation.</title>
        <authorList>
            <consortium name="The Broad Institute Genomics Platform"/>
            <consortium name="The Broad Institute Genome Sequencing Center for Infectious Disease"/>
            <person name="Wu L."/>
            <person name="Ma J."/>
        </authorList>
    </citation>
    <scope>NUCLEOTIDE SEQUENCE [LARGE SCALE GENOMIC DNA]</scope>
    <source>
        <strain evidence="12 13">JCM 13378</strain>
    </source>
</reference>
<dbReference type="Proteomes" id="UP001501757">
    <property type="component" value="Unassembled WGS sequence"/>
</dbReference>
<evidence type="ECO:0000256" key="2">
    <source>
        <dbReference type="ARBA" id="ARBA00007246"/>
    </source>
</evidence>
<comment type="similarity">
    <text evidence="2 10">Belongs to the GSP K family.</text>
</comment>
<dbReference type="InterPro" id="IPR005628">
    <property type="entry name" value="GspK"/>
</dbReference>
<keyword evidence="4 10" id="KW-1003">Cell membrane</keyword>
<evidence type="ECO:0000313" key="12">
    <source>
        <dbReference type="EMBL" id="GAA0353858.1"/>
    </source>
</evidence>
<name>A0ABN0X323_9ALTE</name>
<dbReference type="InterPro" id="IPR038072">
    <property type="entry name" value="GspK_central_sf"/>
</dbReference>
<keyword evidence="7" id="KW-0653">Protein transport</keyword>
<feature type="domain" description="T2SS protein K first SAM-like" evidence="11">
    <location>
        <begin position="114"/>
        <end position="197"/>
    </location>
</feature>
<evidence type="ECO:0000256" key="4">
    <source>
        <dbReference type="ARBA" id="ARBA00022475"/>
    </source>
</evidence>
<dbReference type="PANTHER" id="PTHR38831">
    <property type="entry name" value="TYPE II SECRETION SYSTEM PROTEIN K"/>
    <property type="match status" value="1"/>
</dbReference>
<organism evidence="12 13">
    <name type="scientific">Bowmanella denitrificans</name>
    <dbReference type="NCBI Taxonomy" id="366582"/>
    <lineage>
        <taxon>Bacteria</taxon>
        <taxon>Pseudomonadati</taxon>
        <taxon>Pseudomonadota</taxon>
        <taxon>Gammaproteobacteria</taxon>
        <taxon>Alteromonadales</taxon>
        <taxon>Alteromonadaceae</taxon>
        <taxon>Bowmanella</taxon>
    </lineage>
</organism>
<evidence type="ECO:0000313" key="13">
    <source>
        <dbReference type="Proteomes" id="UP001501757"/>
    </source>
</evidence>
<keyword evidence="3 10" id="KW-0813">Transport</keyword>
<dbReference type="EMBL" id="BAAAEI010000007">
    <property type="protein sequence ID" value="GAA0353858.1"/>
    <property type="molecule type" value="Genomic_DNA"/>
</dbReference>
<evidence type="ECO:0000256" key="10">
    <source>
        <dbReference type="PIRNR" id="PIRNR002786"/>
    </source>
</evidence>
<evidence type="ECO:0000256" key="1">
    <source>
        <dbReference type="ARBA" id="ARBA00004533"/>
    </source>
</evidence>
<evidence type="ECO:0000259" key="11">
    <source>
        <dbReference type="Pfam" id="PF21687"/>
    </source>
</evidence>
<dbReference type="SUPFAM" id="SSF158544">
    <property type="entry name" value="GspK insert domain-like"/>
    <property type="match status" value="1"/>
</dbReference>
<proteinExistence type="inferred from homology"/>
<comment type="caution">
    <text evidence="12">The sequence shown here is derived from an EMBL/GenBank/DDBJ whole genome shotgun (WGS) entry which is preliminary data.</text>
</comment>
<evidence type="ECO:0000256" key="5">
    <source>
        <dbReference type="ARBA" id="ARBA00022519"/>
    </source>
</evidence>
<keyword evidence="6" id="KW-0812">Transmembrane</keyword>
<dbReference type="Gene3D" id="1.10.40.60">
    <property type="entry name" value="EpsJ-like"/>
    <property type="match status" value="1"/>
</dbReference>
<dbReference type="PANTHER" id="PTHR38831:SF1">
    <property type="entry name" value="TYPE II SECRETION SYSTEM PROTEIN K-RELATED"/>
    <property type="match status" value="1"/>
</dbReference>
<evidence type="ECO:0000256" key="6">
    <source>
        <dbReference type="ARBA" id="ARBA00022692"/>
    </source>
</evidence>
<sequence>MIHRKSEGIALIQALLVTMLIAVMALSLSYGARERVAVAGAFQDRLQAELLWRTTQTQVLEGFFRHDLTRLSGMQLYGARWNFWGQPFVLESGAQVTIQAVTGLVSLNGGSDDLLQSVLTGAGASNAQAETVIKSLADWVDSDDVQRFNGAEASLYQQYNFKKPRNGAIQDVSEFRVINGMNDELFTQIKDLLTIYPTYEVNPLYAPRAVINHIIAADVVDEVLRRRQSGLSESDWRQLLGQKQAVSVSLYPGNTFEVSIQVTLGDVILRKGFVLELQKNNPSHPMLVLSKY</sequence>
<dbReference type="InterPro" id="IPR049031">
    <property type="entry name" value="T2SSK_SAM-like_1st"/>
</dbReference>
<protein>
    <recommendedName>
        <fullName evidence="10">Type II secretion system protein K</fullName>
    </recommendedName>
</protein>
<evidence type="ECO:0000256" key="7">
    <source>
        <dbReference type="ARBA" id="ARBA00022927"/>
    </source>
</evidence>
<keyword evidence="8" id="KW-1133">Transmembrane helix</keyword>
<keyword evidence="13" id="KW-1185">Reference proteome</keyword>
<comment type="subcellular location">
    <subcellularLocation>
        <location evidence="1 10">Cell inner membrane</location>
    </subcellularLocation>
</comment>
<evidence type="ECO:0000256" key="8">
    <source>
        <dbReference type="ARBA" id="ARBA00022989"/>
    </source>
</evidence>
<accession>A0ABN0X323</accession>
<gene>
    <name evidence="12" type="ORF">GCM10009092_17760</name>
</gene>
<evidence type="ECO:0000256" key="3">
    <source>
        <dbReference type="ARBA" id="ARBA00022448"/>
    </source>
</evidence>
<evidence type="ECO:0000256" key="9">
    <source>
        <dbReference type="ARBA" id="ARBA00023136"/>
    </source>
</evidence>